<accession>A0AAD1T1S9</accession>
<sequence length="280" mass="31642">MSAKLLSNFNRSISELRKICKIWVTAQPGWKPEWANMLLIDRVHRVAKSQLLLAEEPRDVLARLYYSHFKEAIMHASRSQEGLQDRPIQLYLDLSALTLQKHREYKDIMDALRARRLSYQWGHPVHLLIHSAHPTRTRAPGRAKKARLWKRARALDDESDSDRSVENESDFMEYDSFVDDESGEDIPPTGVPPSGSSANPRANSSCQGAKCRVPGHSLEFDAARAFPEPGWTAQNGNKASAKCQLHTSQEFISKGLQHLFRGANIFRIPHSMGAAHGKKV</sequence>
<dbReference type="Proteomes" id="UP001295444">
    <property type="component" value="Chromosome 08"/>
</dbReference>
<feature type="region of interest" description="Disordered" evidence="1">
    <location>
        <begin position="178"/>
        <end position="208"/>
    </location>
</feature>
<evidence type="ECO:0000313" key="2">
    <source>
        <dbReference type="EMBL" id="CAH2313036.1"/>
    </source>
</evidence>
<organism evidence="2 3">
    <name type="scientific">Pelobates cultripes</name>
    <name type="common">Western spadefoot toad</name>
    <dbReference type="NCBI Taxonomy" id="61616"/>
    <lineage>
        <taxon>Eukaryota</taxon>
        <taxon>Metazoa</taxon>
        <taxon>Chordata</taxon>
        <taxon>Craniata</taxon>
        <taxon>Vertebrata</taxon>
        <taxon>Euteleostomi</taxon>
        <taxon>Amphibia</taxon>
        <taxon>Batrachia</taxon>
        <taxon>Anura</taxon>
        <taxon>Pelobatoidea</taxon>
        <taxon>Pelobatidae</taxon>
        <taxon>Pelobates</taxon>
    </lineage>
</organism>
<name>A0AAD1T1S9_PELCU</name>
<dbReference type="InterPro" id="IPR042566">
    <property type="entry name" value="L1_C"/>
</dbReference>
<feature type="compositionally biased region" description="Polar residues" evidence="1">
    <location>
        <begin position="194"/>
        <end position="207"/>
    </location>
</feature>
<reference evidence="2" key="1">
    <citation type="submission" date="2022-03" db="EMBL/GenBank/DDBJ databases">
        <authorList>
            <person name="Alioto T."/>
            <person name="Alioto T."/>
            <person name="Gomez Garrido J."/>
        </authorList>
    </citation>
    <scope>NUCLEOTIDE SEQUENCE</scope>
</reference>
<proteinExistence type="predicted"/>
<evidence type="ECO:0000256" key="1">
    <source>
        <dbReference type="SAM" id="MobiDB-lite"/>
    </source>
</evidence>
<dbReference type="AlphaFoldDB" id="A0AAD1T1S9"/>
<gene>
    <name evidence="2" type="ORF">PECUL_23A020351</name>
</gene>
<dbReference type="EMBL" id="OW240919">
    <property type="protein sequence ID" value="CAH2313036.1"/>
    <property type="molecule type" value="Genomic_DNA"/>
</dbReference>
<dbReference type="Gene3D" id="3.30.250.20">
    <property type="entry name" value="L1 transposable element, C-terminal domain"/>
    <property type="match status" value="1"/>
</dbReference>
<protein>
    <submittedName>
        <fullName evidence="2">Uncharacterized protein</fullName>
    </submittedName>
</protein>
<keyword evidence="3" id="KW-1185">Reference proteome</keyword>
<evidence type="ECO:0000313" key="3">
    <source>
        <dbReference type="Proteomes" id="UP001295444"/>
    </source>
</evidence>